<dbReference type="GO" id="GO:0016758">
    <property type="term" value="F:hexosyltransferase activity"/>
    <property type="evidence" value="ECO:0007669"/>
    <property type="project" value="InterPro"/>
</dbReference>
<sequence length="78" mass="8605">LIPLPASASRGDQILNANSFQKQGFSYVLDEDTLTDSQLLTAIKTVAEKKDDYIAAMNHSQQLDPIKTITDLIIKLSK</sequence>
<reference evidence="2" key="2">
    <citation type="submission" date="2021-04" db="EMBL/GenBank/DDBJ databases">
        <authorList>
            <person name="Gilroy R."/>
        </authorList>
    </citation>
    <scope>NUCLEOTIDE SEQUENCE</scope>
    <source>
        <strain evidence="2">CHK192-9172</strain>
    </source>
</reference>
<evidence type="ECO:0000313" key="2">
    <source>
        <dbReference type="EMBL" id="HIZ07233.1"/>
    </source>
</evidence>
<name>A0A9D2D287_9FIRM</name>
<dbReference type="EC" id="2.4.1.227" evidence="2"/>
<comment type="caution">
    <text evidence="2">The sequence shown here is derived from an EMBL/GenBank/DDBJ whole genome shotgun (WGS) entry which is preliminary data.</text>
</comment>
<keyword evidence="2" id="KW-0328">Glycosyltransferase</keyword>
<reference evidence="2" key="1">
    <citation type="journal article" date="2021" name="PeerJ">
        <title>Extensive microbial diversity within the chicken gut microbiome revealed by metagenomics and culture.</title>
        <authorList>
            <person name="Gilroy R."/>
            <person name="Ravi A."/>
            <person name="Getino M."/>
            <person name="Pursley I."/>
            <person name="Horton D.L."/>
            <person name="Alikhan N.F."/>
            <person name="Baker D."/>
            <person name="Gharbi K."/>
            <person name="Hall N."/>
            <person name="Watson M."/>
            <person name="Adriaenssens E.M."/>
            <person name="Foster-Nyarko E."/>
            <person name="Jarju S."/>
            <person name="Secka A."/>
            <person name="Antonio M."/>
            <person name="Oren A."/>
            <person name="Chaudhuri R.R."/>
            <person name="La Ragione R."/>
            <person name="Hildebrand F."/>
            <person name="Pallen M.J."/>
        </authorList>
    </citation>
    <scope>NUCLEOTIDE SEQUENCE</scope>
    <source>
        <strain evidence="2">CHK192-9172</strain>
    </source>
</reference>
<dbReference type="Gene3D" id="3.40.50.2000">
    <property type="entry name" value="Glycogen Phosphorylase B"/>
    <property type="match status" value="1"/>
</dbReference>
<dbReference type="InterPro" id="IPR007235">
    <property type="entry name" value="Glyco_trans_28_C"/>
</dbReference>
<dbReference type="SUPFAM" id="SSF53756">
    <property type="entry name" value="UDP-Glycosyltransferase/glycogen phosphorylase"/>
    <property type="match status" value="1"/>
</dbReference>
<accession>A0A9D2D287</accession>
<evidence type="ECO:0000313" key="3">
    <source>
        <dbReference type="Proteomes" id="UP000824024"/>
    </source>
</evidence>
<feature type="domain" description="Glycosyl transferase family 28 C-terminal" evidence="1">
    <location>
        <begin position="1"/>
        <end position="69"/>
    </location>
</feature>
<protein>
    <submittedName>
        <fullName evidence="2">UDP-N-acetylglucosamine--N-acetylmuramyl-(Pentapeptide) pyrophosphoryl-undecaprenol N-acetylglucosamine transferase</fullName>
        <ecNumber evidence="2">2.4.1.227</ecNumber>
    </submittedName>
</protein>
<dbReference type="EMBL" id="DXCH01000135">
    <property type="protein sequence ID" value="HIZ07233.1"/>
    <property type="molecule type" value="Genomic_DNA"/>
</dbReference>
<proteinExistence type="predicted"/>
<evidence type="ECO:0000259" key="1">
    <source>
        <dbReference type="Pfam" id="PF04101"/>
    </source>
</evidence>
<dbReference type="AlphaFoldDB" id="A0A9D2D287"/>
<keyword evidence="2" id="KW-0808">Transferase</keyword>
<dbReference type="Pfam" id="PF04101">
    <property type="entry name" value="Glyco_tran_28_C"/>
    <property type="match status" value="1"/>
</dbReference>
<organism evidence="2 3">
    <name type="scientific">Candidatus Eubacterium avistercoris</name>
    <dbReference type="NCBI Taxonomy" id="2838567"/>
    <lineage>
        <taxon>Bacteria</taxon>
        <taxon>Bacillati</taxon>
        <taxon>Bacillota</taxon>
        <taxon>Clostridia</taxon>
        <taxon>Eubacteriales</taxon>
        <taxon>Eubacteriaceae</taxon>
        <taxon>Eubacterium</taxon>
    </lineage>
</organism>
<gene>
    <name evidence="2" type="ORF">IAA08_04775</name>
</gene>
<feature type="non-terminal residue" evidence="2">
    <location>
        <position position="1"/>
    </location>
</feature>
<dbReference type="Proteomes" id="UP000824024">
    <property type="component" value="Unassembled WGS sequence"/>
</dbReference>